<sequence length="1295" mass="137479">MKKVLKGVFWTLISLIALVCLCLGLALSPWGTQQLLGYAKSKGWIEYQSVSGAPLDDLTLTGVSLETAGLSLRAETLRLDWSSDCLTSGALCIDDLTGQNIDVTLKPAPSEAPEAEEASNGDGRLSTPIPLEVRNLDVDQLNVTLANGARLGWARFTSGLRFEGHTIHIDRTELVDPFYDATAVTPSTDPAPAPANTGGAIDNPLKALDQEPSTDRIDLPGIVLPVDIDLPFLAVRNARITSAPDTPVQTIEALELAVQTRDSHINIERAHLEAPQGRLDINGEITLSENYPMALNIDSRINATPFTGQSLALSLTGDASDASLTLKAEGDVTASAKGNADMLAPRLPFDITLSAQKTQWPFKGVPVYTLDTLTTSLKGDLDGYRLAIDGEGAGPEVSSLALNARGSGNATSFDWQTLRLETPKGRLSSEGTLSWAKGIAARATLDLASLDLGALTPSVSGSLNGQGKVEFTQQPEGPWSVDVPGLKLTGTVQNRPFQLDTALSGNSDMHWDIERFALRQGPNRVRAKGTLSNTYNLDATINAPDLSTLLPTLAGRLDGSIALSGSAEKPVAKARLAGQSLAFNTLSIGQLGLSATSSGKTNPRLDVDLSLDELQTGAQIWSSIALTLDGRLSDHQLALDAKGGPDNAVDALSSHLDGHFDQLKQRYTATIDQLATTLSRGDRIALNEPLRATVRLDQSRAHLEPFCLVREQGGSLCLSEAADLGADKGAMTLSLNDIPMSVANSALPDGWQASGTTLGNIDLAWQNQATRWQADGELRSTLDLEGQAADGSPWQLPQTRARLSLDATQSRARADLDLDLSEAGKLGLTVNVDDPMKTRSLDGSLTVDRLQLEPYQPLAAQLDTLKGQLNGRVALSGSTIAPRLNGQLTLDQVRVSGRDIPVALDDARVAMNLQGDHGTLDGALTSGDATWDLGGQASWPESGNWDARVTLDGADQPLLASLPAYGRVRVAPDLQVEATPERLAIGGTVRIPWGRIEVDALPPSAVSPSKDEVILTREEAARTDQAIEQGELPDWATGQALEEAGMDLDVNVNVIIGNDVTLNAYGLASNLNGTLRVRQSRGTLQLLGDIDLSGGRFKAYGQNLIIRKGKVTFNGPPAEPYLDFRAIRDPETIEDDNIIVGLQVTGSASQPNIQVFSDPEMNETAALSYLLRGRAPDDSGDSDNALASALIGLSVSQSGRAIGSLGENFGIQDLTLDTAGSGDSSQVVVSGYLFDGLKVSYGVGMFSSIAELTLRYKLIQSLYLEAVSGTNQALDLIYTFSLGKAKTPAEQRTEE</sequence>
<evidence type="ECO:0000313" key="6">
    <source>
        <dbReference type="EMBL" id="MDR5896062.1"/>
    </source>
</evidence>
<keyword evidence="3" id="KW-1133">Transmembrane helix</keyword>
<dbReference type="PANTHER" id="PTHR36985">
    <property type="entry name" value="TRANSLOCATION AND ASSEMBLY MODULE SUBUNIT TAMB"/>
    <property type="match status" value="1"/>
</dbReference>
<dbReference type="Proteomes" id="UP001269375">
    <property type="component" value="Unassembled WGS sequence"/>
</dbReference>
<accession>A0ABU1GVI9</accession>
<evidence type="ECO:0000256" key="3">
    <source>
        <dbReference type="ARBA" id="ARBA00022989"/>
    </source>
</evidence>
<keyword evidence="4" id="KW-0472">Membrane</keyword>
<evidence type="ECO:0000259" key="5">
    <source>
        <dbReference type="Pfam" id="PF04357"/>
    </source>
</evidence>
<name>A0ABU1GVI9_9GAMM</name>
<gene>
    <name evidence="6" type="ORF">QC825_08270</name>
</gene>
<feature type="domain" description="Translocation and assembly module TamB C-terminal" evidence="5">
    <location>
        <begin position="926"/>
        <end position="1280"/>
    </location>
</feature>
<comment type="caution">
    <text evidence="6">The sequence shown here is derived from an EMBL/GenBank/DDBJ whole genome shotgun (WGS) entry which is preliminary data.</text>
</comment>
<dbReference type="RefSeq" id="WP_251590021.1">
    <property type="nucleotide sequence ID" value="NZ_JAMLJI010000001.1"/>
</dbReference>
<evidence type="ECO:0000256" key="2">
    <source>
        <dbReference type="ARBA" id="ARBA00022692"/>
    </source>
</evidence>
<evidence type="ECO:0000256" key="4">
    <source>
        <dbReference type="ARBA" id="ARBA00023136"/>
    </source>
</evidence>
<dbReference type="InterPro" id="IPR007452">
    <property type="entry name" value="TamB_C"/>
</dbReference>
<keyword evidence="7" id="KW-1185">Reference proteome</keyword>
<protein>
    <submittedName>
        <fullName evidence="6">Translocation/assembly module TamB</fullName>
    </submittedName>
</protein>
<evidence type="ECO:0000256" key="1">
    <source>
        <dbReference type="ARBA" id="ARBA00004167"/>
    </source>
</evidence>
<proteinExistence type="predicted"/>
<organism evidence="6 7">
    <name type="scientific">Larsenimonas suaedae</name>
    <dbReference type="NCBI Taxonomy" id="1851019"/>
    <lineage>
        <taxon>Bacteria</taxon>
        <taxon>Pseudomonadati</taxon>
        <taxon>Pseudomonadota</taxon>
        <taxon>Gammaproteobacteria</taxon>
        <taxon>Oceanospirillales</taxon>
        <taxon>Halomonadaceae</taxon>
        <taxon>Larsenimonas</taxon>
    </lineage>
</organism>
<dbReference type="Pfam" id="PF04357">
    <property type="entry name" value="TamB"/>
    <property type="match status" value="1"/>
</dbReference>
<reference evidence="6 7" key="1">
    <citation type="submission" date="2023-04" db="EMBL/GenBank/DDBJ databases">
        <title>A long-awaited taxogenomic arrangement of the family Halomonadaceae.</title>
        <authorList>
            <person name="De La Haba R."/>
            <person name="Chuvochina M."/>
            <person name="Wittouck S."/>
            <person name="Arahal D.R."/>
            <person name="Sanchez-Porro C."/>
            <person name="Hugenholtz P."/>
            <person name="Ventosa A."/>
        </authorList>
    </citation>
    <scope>NUCLEOTIDE SEQUENCE [LARGE SCALE GENOMIC DNA]</scope>
    <source>
        <strain evidence="6 7">DSM 22428</strain>
    </source>
</reference>
<dbReference type="PANTHER" id="PTHR36985:SF1">
    <property type="entry name" value="TRANSLOCATION AND ASSEMBLY MODULE SUBUNIT TAMB"/>
    <property type="match status" value="1"/>
</dbReference>
<keyword evidence="2" id="KW-0812">Transmembrane</keyword>
<dbReference type="EMBL" id="JARWAO010000003">
    <property type="protein sequence ID" value="MDR5896062.1"/>
    <property type="molecule type" value="Genomic_DNA"/>
</dbReference>
<evidence type="ECO:0000313" key="7">
    <source>
        <dbReference type="Proteomes" id="UP001269375"/>
    </source>
</evidence>
<comment type="subcellular location">
    <subcellularLocation>
        <location evidence="1">Membrane</location>
        <topology evidence="1">Single-pass membrane protein</topology>
    </subcellularLocation>
</comment>